<evidence type="ECO:0000313" key="2">
    <source>
        <dbReference type="EMBL" id="HGE65682.1"/>
    </source>
</evidence>
<evidence type="ECO:0000313" key="4">
    <source>
        <dbReference type="EMBL" id="HHF48850.1"/>
    </source>
</evidence>
<dbReference type="AlphaFoldDB" id="A0A7C4S982"/>
<organism evidence="3">
    <name type="scientific">Geoglobus ahangari</name>
    <dbReference type="NCBI Taxonomy" id="113653"/>
    <lineage>
        <taxon>Archaea</taxon>
        <taxon>Methanobacteriati</taxon>
        <taxon>Methanobacteriota</taxon>
        <taxon>Archaeoglobi</taxon>
        <taxon>Archaeoglobales</taxon>
        <taxon>Archaeoglobaceae</taxon>
        <taxon>Geoglobus</taxon>
    </lineage>
</organism>
<proteinExistence type="predicted"/>
<reference evidence="3" key="1">
    <citation type="journal article" date="2020" name="mSystems">
        <title>Genome- and Community-Level Interaction Insights into Carbon Utilization and Element Cycling Functions of Hydrothermarchaeota in Hydrothermal Sediment.</title>
        <authorList>
            <person name="Zhou Z."/>
            <person name="Liu Y."/>
            <person name="Xu W."/>
            <person name="Pan J."/>
            <person name="Luo Z.H."/>
            <person name="Li M."/>
        </authorList>
    </citation>
    <scope>NUCLEOTIDE SEQUENCE [LARGE SCALE GENOMIC DNA]</scope>
    <source>
        <strain evidence="4">SpSt-10</strain>
        <strain evidence="3">SpSt-62</strain>
        <strain evidence="2">SpSt-97</strain>
    </source>
</reference>
<accession>A0A7C4S982</accession>
<name>A0A7C4S982_9EURY</name>
<gene>
    <name evidence="4" type="ORF">ENL48_06995</name>
    <name evidence="3" type="ORF">ENT89_06415</name>
    <name evidence="2" type="ORF">ENX77_00890</name>
</gene>
<feature type="transmembrane region" description="Helical" evidence="1">
    <location>
        <begin position="65"/>
        <end position="82"/>
    </location>
</feature>
<dbReference type="EMBL" id="DTPI01000006">
    <property type="protein sequence ID" value="HGE65682.1"/>
    <property type="molecule type" value="Genomic_DNA"/>
</dbReference>
<feature type="transmembrane region" description="Helical" evidence="1">
    <location>
        <begin position="40"/>
        <end position="59"/>
    </location>
</feature>
<dbReference type="EMBL" id="DTAK01000047">
    <property type="protein sequence ID" value="HGU59764.1"/>
    <property type="molecule type" value="Genomic_DNA"/>
</dbReference>
<keyword evidence="1" id="KW-0812">Transmembrane</keyword>
<sequence length="104" mass="11076">MGDHTIIAIGLIIGLLFGMTGISTLFNFMNQALSETQEQLTKIGAISTLVLFVIALILIIKIRTISSLIVGAIIGAILNTILEMNGIHITNTIFSVILKNLGIA</sequence>
<keyword evidence="1" id="KW-0472">Membrane</keyword>
<evidence type="ECO:0000256" key="1">
    <source>
        <dbReference type="SAM" id="Phobius"/>
    </source>
</evidence>
<comment type="caution">
    <text evidence="3">The sequence shown here is derived from an EMBL/GenBank/DDBJ whole genome shotgun (WGS) entry which is preliminary data.</text>
</comment>
<protein>
    <submittedName>
        <fullName evidence="3">Uncharacterized protein</fullName>
    </submittedName>
</protein>
<dbReference type="EMBL" id="DRUC01000104">
    <property type="protein sequence ID" value="HHF48850.1"/>
    <property type="molecule type" value="Genomic_DNA"/>
</dbReference>
<feature type="transmembrane region" description="Helical" evidence="1">
    <location>
        <begin position="6"/>
        <end position="28"/>
    </location>
</feature>
<keyword evidence="1" id="KW-1133">Transmembrane helix</keyword>
<evidence type="ECO:0000313" key="3">
    <source>
        <dbReference type="EMBL" id="HGU59764.1"/>
    </source>
</evidence>